<dbReference type="AlphaFoldDB" id="A0A841PU77"/>
<evidence type="ECO:0000313" key="2">
    <source>
        <dbReference type="Proteomes" id="UP000568839"/>
    </source>
</evidence>
<comment type="caution">
    <text evidence="1">The sequence shown here is derived from an EMBL/GenBank/DDBJ whole genome shotgun (WGS) entry which is preliminary data.</text>
</comment>
<gene>
    <name evidence="1" type="ORF">HNR44_003321</name>
</gene>
<proteinExistence type="predicted"/>
<dbReference type="InterPro" id="IPR036237">
    <property type="entry name" value="Xyl_isomerase-like_sf"/>
</dbReference>
<protein>
    <submittedName>
        <fullName evidence="1">Sugar phosphate isomerase/epimerase</fullName>
    </submittedName>
</protein>
<dbReference type="Gene3D" id="3.20.20.150">
    <property type="entry name" value="Divalent-metal-dependent TIM barrel enzymes"/>
    <property type="match status" value="1"/>
</dbReference>
<dbReference type="SUPFAM" id="SSF51658">
    <property type="entry name" value="Xylose isomerase-like"/>
    <property type="match status" value="1"/>
</dbReference>
<keyword evidence="1" id="KW-0413">Isomerase</keyword>
<sequence>MPIFCELGLGELASQFSPIIDYLKEIRYEGWVTVEIDQSTSTPYQSLKVCRDFITRDLDLAV</sequence>
<name>A0A841PU77_9BACL</name>
<dbReference type="Proteomes" id="UP000568839">
    <property type="component" value="Unassembled WGS sequence"/>
</dbReference>
<accession>A0A841PU77</accession>
<reference evidence="1 2" key="1">
    <citation type="submission" date="2020-08" db="EMBL/GenBank/DDBJ databases">
        <title>Genomic Encyclopedia of Type Strains, Phase IV (KMG-IV): sequencing the most valuable type-strain genomes for metagenomic binning, comparative biology and taxonomic classification.</title>
        <authorList>
            <person name="Goeker M."/>
        </authorList>
    </citation>
    <scope>NUCLEOTIDE SEQUENCE [LARGE SCALE GENOMIC DNA]</scope>
    <source>
        <strain evidence="1 2">DSM 21769</strain>
    </source>
</reference>
<keyword evidence="2" id="KW-1185">Reference proteome</keyword>
<evidence type="ECO:0000313" key="1">
    <source>
        <dbReference type="EMBL" id="MBB6451314.1"/>
    </source>
</evidence>
<dbReference type="EMBL" id="JACHHJ010000006">
    <property type="protein sequence ID" value="MBB6451314.1"/>
    <property type="molecule type" value="Genomic_DNA"/>
</dbReference>
<organism evidence="1 2">
    <name type="scientific">Geomicrobium halophilum</name>
    <dbReference type="NCBI Taxonomy" id="549000"/>
    <lineage>
        <taxon>Bacteria</taxon>
        <taxon>Bacillati</taxon>
        <taxon>Bacillota</taxon>
        <taxon>Bacilli</taxon>
        <taxon>Bacillales</taxon>
        <taxon>Geomicrobium</taxon>
    </lineage>
</organism>
<dbReference type="GO" id="GO:0016853">
    <property type="term" value="F:isomerase activity"/>
    <property type="evidence" value="ECO:0007669"/>
    <property type="project" value="UniProtKB-KW"/>
</dbReference>